<protein>
    <submittedName>
        <fullName evidence="2">Uncharacterized protein</fullName>
    </submittedName>
</protein>
<evidence type="ECO:0000313" key="2">
    <source>
        <dbReference type="EMBL" id="CAK84339.1"/>
    </source>
</evidence>
<reference evidence="2 3" key="1">
    <citation type="journal article" date="2006" name="Nature">
        <title>Global trends of whole-genome duplications revealed by the ciliate Paramecium tetraurelia.</title>
        <authorList>
            <consortium name="Genoscope"/>
            <person name="Aury J.-M."/>
            <person name="Jaillon O."/>
            <person name="Duret L."/>
            <person name="Noel B."/>
            <person name="Jubin C."/>
            <person name="Porcel B.M."/>
            <person name="Segurens B."/>
            <person name="Daubin V."/>
            <person name="Anthouard V."/>
            <person name="Aiach N."/>
            <person name="Arnaiz O."/>
            <person name="Billaut A."/>
            <person name="Beisson J."/>
            <person name="Blanc I."/>
            <person name="Bouhouche K."/>
            <person name="Camara F."/>
            <person name="Duharcourt S."/>
            <person name="Guigo R."/>
            <person name="Gogendeau D."/>
            <person name="Katinka M."/>
            <person name="Keller A.-M."/>
            <person name="Kissmehl R."/>
            <person name="Klotz C."/>
            <person name="Koll F."/>
            <person name="Le Moue A."/>
            <person name="Lepere C."/>
            <person name="Malinsky S."/>
            <person name="Nowacki M."/>
            <person name="Nowak J.K."/>
            <person name="Plattner H."/>
            <person name="Poulain J."/>
            <person name="Ruiz F."/>
            <person name="Serrano V."/>
            <person name="Zagulski M."/>
            <person name="Dessen P."/>
            <person name="Betermier M."/>
            <person name="Weissenbach J."/>
            <person name="Scarpelli C."/>
            <person name="Schachter V."/>
            <person name="Sperling L."/>
            <person name="Meyer E."/>
            <person name="Cohen J."/>
            <person name="Wincker P."/>
        </authorList>
    </citation>
    <scope>NUCLEOTIDE SEQUENCE [LARGE SCALE GENOMIC DNA]</scope>
    <source>
        <strain evidence="2 3">Stock d4-2</strain>
    </source>
</reference>
<dbReference type="AlphaFoldDB" id="A0DMS2"/>
<dbReference type="GeneID" id="5037521"/>
<dbReference type="Proteomes" id="UP000000600">
    <property type="component" value="Unassembled WGS sequence"/>
</dbReference>
<feature type="region of interest" description="Disordered" evidence="1">
    <location>
        <begin position="1"/>
        <end position="23"/>
    </location>
</feature>
<dbReference type="OrthoDB" id="10291157at2759"/>
<dbReference type="RefSeq" id="XP_001451736.1">
    <property type="nucleotide sequence ID" value="XM_001451699.2"/>
</dbReference>
<name>A0DMS2_PARTE</name>
<evidence type="ECO:0000256" key="1">
    <source>
        <dbReference type="SAM" id="MobiDB-lite"/>
    </source>
</evidence>
<evidence type="ECO:0000313" key="3">
    <source>
        <dbReference type="Proteomes" id="UP000000600"/>
    </source>
</evidence>
<organism evidence="2 3">
    <name type="scientific">Paramecium tetraurelia</name>
    <dbReference type="NCBI Taxonomy" id="5888"/>
    <lineage>
        <taxon>Eukaryota</taxon>
        <taxon>Sar</taxon>
        <taxon>Alveolata</taxon>
        <taxon>Ciliophora</taxon>
        <taxon>Intramacronucleata</taxon>
        <taxon>Oligohymenophorea</taxon>
        <taxon>Peniculida</taxon>
        <taxon>Parameciidae</taxon>
        <taxon>Paramecium</taxon>
    </lineage>
</organism>
<dbReference type="InParanoid" id="A0DMS2"/>
<dbReference type="HOGENOM" id="CLU_2113682_0_0_1"/>
<proteinExistence type="predicted"/>
<accession>A0DMS2</accession>
<dbReference type="EMBL" id="CT868507">
    <property type="protein sequence ID" value="CAK84339.1"/>
    <property type="molecule type" value="Genomic_DNA"/>
</dbReference>
<dbReference type="OMA" id="GICTSHR"/>
<sequence length="116" mass="13380">MGICTSNRSISDQKDNTLTSEPQLSYKSQIQQMKSIYLDADQLLLDEISNDADQMAQEKEKRTFVQREVPIQLLSEKPTKTYKLVFDSLFNTHRKVPVLSSNENSIIQKRKSLQQS</sequence>
<gene>
    <name evidence="2" type="ORF">GSPATT00018543001</name>
</gene>
<dbReference type="KEGG" id="ptm:GSPATT00018543001"/>
<keyword evidence="3" id="KW-1185">Reference proteome</keyword>